<evidence type="ECO:0000256" key="5">
    <source>
        <dbReference type="ARBA" id="ARBA00023034"/>
    </source>
</evidence>
<dbReference type="GO" id="GO:0043130">
    <property type="term" value="F:ubiquitin binding"/>
    <property type="evidence" value="ECO:0007669"/>
    <property type="project" value="TreeGrafter"/>
</dbReference>
<dbReference type="SMART" id="SM00553">
    <property type="entry name" value="SEP"/>
    <property type="match status" value="1"/>
</dbReference>
<dbReference type="InterPro" id="IPR001012">
    <property type="entry name" value="UBX_dom"/>
</dbReference>
<dbReference type="Proteomes" id="UP000095300">
    <property type="component" value="Unassembled WGS sequence"/>
</dbReference>
<name>A0A1I8PQ56_STOCA</name>
<dbReference type="SMART" id="SM00166">
    <property type="entry name" value="UBX"/>
    <property type="match status" value="1"/>
</dbReference>
<dbReference type="SUPFAM" id="SSF54236">
    <property type="entry name" value="Ubiquitin-like"/>
    <property type="match status" value="1"/>
</dbReference>
<dbReference type="KEGG" id="scac:106096132"/>
<evidence type="ECO:0000259" key="9">
    <source>
        <dbReference type="PROSITE" id="PS50033"/>
    </source>
</evidence>
<dbReference type="GO" id="GO:0005634">
    <property type="term" value="C:nucleus"/>
    <property type="evidence" value="ECO:0007669"/>
    <property type="project" value="UniProtKB-SubCell"/>
</dbReference>
<evidence type="ECO:0000256" key="6">
    <source>
        <dbReference type="ARBA" id="ARBA00023212"/>
    </source>
</evidence>
<dbReference type="AlphaFoldDB" id="A0A1I8PQ56"/>
<evidence type="ECO:0000256" key="7">
    <source>
        <dbReference type="ARBA" id="ARBA00023242"/>
    </source>
</evidence>
<keyword evidence="5" id="KW-0333">Golgi apparatus</keyword>
<evidence type="ECO:0000313" key="12">
    <source>
        <dbReference type="Proteomes" id="UP000095300"/>
    </source>
</evidence>
<protein>
    <recommendedName>
        <fullName evidence="13">NSFL1 cofactor p47</fullName>
    </recommendedName>
</protein>
<dbReference type="Gene3D" id="3.10.20.90">
    <property type="entry name" value="Phosphatidylinositol 3-kinase Catalytic Subunit, Chain A, domain 1"/>
    <property type="match status" value="1"/>
</dbReference>
<dbReference type="SUPFAM" id="SSF102848">
    <property type="entry name" value="NSFL1 (p97 ATPase) cofactor p47, SEP domain"/>
    <property type="match status" value="1"/>
</dbReference>
<proteinExistence type="predicted"/>
<dbReference type="GO" id="GO:0031468">
    <property type="term" value="P:nuclear membrane reassembly"/>
    <property type="evidence" value="ECO:0007669"/>
    <property type="project" value="TreeGrafter"/>
</dbReference>
<evidence type="ECO:0000259" key="10">
    <source>
        <dbReference type="PROSITE" id="PS51399"/>
    </source>
</evidence>
<keyword evidence="4" id="KW-0963">Cytoplasm</keyword>
<evidence type="ECO:0000256" key="8">
    <source>
        <dbReference type="SAM" id="MobiDB-lite"/>
    </source>
</evidence>
<gene>
    <name evidence="11" type="primary">106096132</name>
</gene>
<dbReference type="GO" id="GO:0007030">
    <property type="term" value="P:Golgi organization"/>
    <property type="evidence" value="ECO:0007669"/>
    <property type="project" value="TreeGrafter"/>
</dbReference>
<feature type="compositionally biased region" description="Low complexity" evidence="8">
    <location>
        <begin position="62"/>
        <end position="76"/>
    </location>
</feature>
<dbReference type="STRING" id="35570.A0A1I8PQ56"/>
<dbReference type="CDD" id="cd01770">
    <property type="entry name" value="UBX_UBXN2"/>
    <property type="match status" value="1"/>
</dbReference>
<feature type="compositionally biased region" description="Low complexity" evidence="8">
    <location>
        <begin position="275"/>
        <end position="286"/>
    </location>
</feature>
<dbReference type="GO" id="GO:0005829">
    <property type="term" value="C:cytosol"/>
    <property type="evidence" value="ECO:0007669"/>
    <property type="project" value="TreeGrafter"/>
</dbReference>
<dbReference type="OrthoDB" id="25887at2759"/>
<dbReference type="EnsemblMetazoa" id="SCAU010130-RA">
    <property type="protein sequence ID" value="SCAU010130-PA"/>
    <property type="gene ID" value="SCAU010130"/>
</dbReference>
<evidence type="ECO:0008006" key="13">
    <source>
        <dbReference type="Google" id="ProtNLM"/>
    </source>
</evidence>
<feature type="domain" description="UBX" evidence="9">
    <location>
        <begin position="301"/>
        <end position="378"/>
    </location>
</feature>
<dbReference type="GO" id="GO:0061025">
    <property type="term" value="P:membrane fusion"/>
    <property type="evidence" value="ECO:0007669"/>
    <property type="project" value="TreeGrafter"/>
</dbReference>
<dbReference type="FunFam" id="3.30.420.210:FF:000001">
    <property type="entry name" value="NSFL1 (P97) cofactor (P47)"/>
    <property type="match status" value="1"/>
</dbReference>
<dbReference type="VEuPathDB" id="VectorBase:SCAU010130"/>
<dbReference type="Pfam" id="PF08059">
    <property type="entry name" value="SEP"/>
    <property type="match status" value="1"/>
</dbReference>
<dbReference type="Pfam" id="PF00789">
    <property type="entry name" value="UBX"/>
    <property type="match status" value="1"/>
</dbReference>
<dbReference type="InterPro" id="IPR012989">
    <property type="entry name" value="SEP_domain"/>
</dbReference>
<evidence type="ECO:0000256" key="4">
    <source>
        <dbReference type="ARBA" id="ARBA00022490"/>
    </source>
</evidence>
<dbReference type="Gene3D" id="3.30.420.210">
    <property type="entry name" value="SEP domain"/>
    <property type="match status" value="1"/>
</dbReference>
<dbReference type="Gene3D" id="1.10.8.10">
    <property type="entry name" value="DNA helicase RuvA subunit, C-terminal domain"/>
    <property type="match status" value="1"/>
</dbReference>
<evidence type="ECO:0000256" key="3">
    <source>
        <dbReference type="ARBA" id="ARBA00004555"/>
    </source>
</evidence>
<dbReference type="PANTHER" id="PTHR23333">
    <property type="entry name" value="UBX DOMAIN CONTAINING PROTEIN"/>
    <property type="match status" value="1"/>
</dbReference>
<dbReference type="GO" id="GO:0043161">
    <property type="term" value="P:proteasome-mediated ubiquitin-dependent protein catabolic process"/>
    <property type="evidence" value="ECO:0007669"/>
    <property type="project" value="TreeGrafter"/>
</dbReference>
<keyword evidence="12" id="KW-1185">Reference proteome</keyword>
<evidence type="ECO:0000256" key="1">
    <source>
        <dbReference type="ARBA" id="ARBA00004123"/>
    </source>
</evidence>
<sequence length="380" mass="41098">MADNDELIAQFIAITGCEESEAQFFLSRSSSLEGALSKFLAHNQGEGDGDNSETSAPANEASKSGAGSTSGSDSFGRQNTKPKFATLGDMSKRTSAQNDDEEGQAFYAGGSDRSGQQVLGPPKRKNFREQLTDMFRMAQESGANMENPAPSTSSAVSWGQGIRLGMTDNDHSVVTPANKDGETKTKPVVVLKLWSQGFSIDDGELRLYDDPQNKEFLETVMRGEIPNELLEMGWLVNVDVEDHRHEDYKKKPTTVKTFKGAGHSLGSPTPNVTEDTAAASTSSSDAKPNDEAAKDKLKVDTSAPVTTIQVRLADGTRLAAQFNLTHTVSDIQDYIQTARPEYANRNFILVSSFPTRELTDLSASIDSAGLKNAALMQRLK</sequence>
<feature type="region of interest" description="Disordered" evidence="8">
    <location>
        <begin position="39"/>
        <end position="123"/>
    </location>
</feature>
<accession>A0A1I8PQ56</accession>
<feature type="region of interest" description="Disordered" evidence="8">
    <location>
        <begin position="258"/>
        <end position="298"/>
    </location>
</feature>
<dbReference type="PANTHER" id="PTHR23333:SF20">
    <property type="entry name" value="NSFL1 COFACTOR P47"/>
    <property type="match status" value="1"/>
</dbReference>
<comment type="subcellular location">
    <subcellularLocation>
        <location evidence="2">Cytoplasm</location>
        <location evidence="2">Cytoskeleton</location>
        <location evidence="2">Microtubule organizing center</location>
        <location evidence="2">Centrosome</location>
    </subcellularLocation>
    <subcellularLocation>
        <location evidence="3">Golgi apparatus</location>
    </subcellularLocation>
    <subcellularLocation>
        <location evidence="1">Nucleus</location>
    </subcellularLocation>
</comment>
<dbReference type="InterPro" id="IPR029071">
    <property type="entry name" value="Ubiquitin-like_domsf"/>
</dbReference>
<evidence type="ECO:0000313" key="11">
    <source>
        <dbReference type="EnsemblMetazoa" id="SCAU010130-PA"/>
    </source>
</evidence>
<keyword evidence="6" id="KW-0206">Cytoskeleton</keyword>
<evidence type="ECO:0000256" key="2">
    <source>
        <dbReference type="ARBA" id="ARBA00004300"/>
    </source>
</evidence>
<feature type="domain" description="SEP" evidence="10">
    <location>
        <begin position="186"/>
        <end position="249"/>
    </location>
</feature>
<dbReference type="InterPro" id="IPR036241">
    <property type="entry name" value="NSFL1C_SEP_dom_sf"/>
</dbReference>
<dbReference type="GO" id="GO:0005813">
    <property type="term" value="C:centrosome"/>
    <property type="evidence" value="ECO:0007669"/>
    <property type="project" value="UniProtKB-SubCell"/>
</dbReference>
<organism evidence="11 12">
    <name type="scientific">Stomoxys calcitrans</name>
    <name type="common">Stable fly</name>
    <name type="synonym">Conops calcitrans</name>
    <dbReference type="NCBI Taxonomy" id="35570"/>
    <lineage>
        <taxon>Eukaryota</taxon>
        <taxon>Metazoa</taxon>
        <taxon>Ecdysozoa</taxon>
        <taxon>Arthropoda</taxon>
        <taxon>Hexapoda</taxon>
        <taxon>Insecta</taxon>
        <taxon>Pterygota</taxon>
        <taxon>Neoptera</taxon>
        <taxon>Endopterygota</taxon>
        <taxon>Diptera</taxon>
        <taxon>Brachycera</taxon>
        <taxon>Muscomorpha</taxon>
        <taxon>Muscoidea</taxon>
        <taxon>Muscidae</taxon>
        <taxon>Stomoxys</taxon>
    </lineage>
</organism>
<feature type="compositionally biased region" description="Basic and acidic residues" evidence="8">
    <location>
        <begin position="287"/>
        <end position="298"/>
    </location>
</feature>
<dbReference type="PROSITE" id="PS51399">
    <property type="entry name" value="SEP"/>
    <property type="match status" value="1"/>
</dbReference>
<reference evidence="11" key="1">
    <citation type="submission" date="2020-05" db="UniProtKB">
        <authorList>
            <consortium name="EnsemblMetazoa"/>
        </authorList>
    </citation>
    <scope>IDENTIFICATION</scope>
    <source>
        <strain evidence="11">USDA</strain>
    </source>
</reference>
<dbReference type="PROSITE" id="PS50033">
    <property type="entry name" value="UBX"/>
    <property type="match status" value="1"/>
</dbReference>
<dbReference type="Pfam" id="PF14555">
    <property type="entry name" value="UBA_4"/>
    <property type="match status" value="1"/>
</dbReference>
<dbReference type="GO" id="GO:0000045">
    <property type="term" value="P:autophagosome assembly"/>
    <property type="evidence" value="ECO:0007669"/>
    <property type="project" value="TreeGrafter"/>
</dbReference>
<keyword evidence="7" id="KW-0539">Nucleus</keyword>
<dbReference type="GO" id="GO:0005794">
    <property type="term" value="C:Golgi apparatus"/>
    <property type="evidence" value="ECO:0007669"/>
    <property type="project" value="UniProtKB-SubCell"/>
</dbReference>
<dbReference type="CDD" id="cd14348">
    <property type="entry name" value="UBA_p47"/>
    <property type="match status" value="1"/>
</dbReference>